<evidence type="ECO:0000313" key="2">
    <source>
        <dbReference type="EMBL" id="KAK5975460.1"/>
    </source>
</evidence>
<evidence type="ECO:0000256" key="1">
    <source>
        <dbReference type="SAM" id="SignalP"/>
    </source>
</evidence>
<evidence type="ECO:0000313" key="3">
    <source>
        <dbReference type="Proteomes" id="UP001331761"/>
    </source>
</evidence>
<keyword evidence="1" id="KW-0732">Signal</keyword>
<feature type="signal peptide" evidence="1">
    <location>
        <begin position="1"/>
        <end position="18"/>
    </location>
</feature>
<sequence length="125" mass="13760">MKIGLVVQLFCSFSFVFAAKAPVTSAKSKLCGNDKCDEILFKAKVKRVMGSTHEAFLSLTEGALIDVTAVKFSDRTDLMEGVLADGSRGNFYIGAIDIGSYIEFLRNAIQQKKELKEISQDRNDV</sequence>
<proteinExistence type="predicted"/>
<dbReference type="AlphaFoldDB" id="A0AAN8FS65"/>
<protein>
    <submittedName>
        <fullName evidence="2">Uncharacterized protein</fullName>
    </submittedName>
</protein>
<accession>A0AAN8FS65</accession>
<name>A0AAN8FS65_TRICO</name>
<dbReference type="Proteomes" id="UP001331761">
    <property type="component" value="Unassembled WGS sequence"/>
</dbReference>
<keyword evidence="3" id="KW-1185">Reference proteome</keyword>
<reference evidence="2 3" key="1">
    <citation type="submission" date="2019-10" db="EMBL/GenBank/DDBJ databases">
        <title>Assembly and Annotation for the nematode Trichostrongylus colubriformis.</title>
        <authorList>
            <person name="Martin J."/>
        </authorList>
    </citation>
    <scope>NUCLEOTIDE SEQUENCE [LARGE SCALE GENOMIC DNA]</scope>
    <source>
        <strain evidence="2">G859</strain>
        <tissue evidence="2">Whole worm</tissue>
    </source>
</reference>
<feature type="non-terminal residue" evidence="2">
    <location>
        <position position="125"/>
    </location>
</feature>
<organism evidence="2 3">
    <name type="scientific">Trichostrongylus colubriformis</name>
    <name type="common">Black scour worm</name>
    <dbReference type="NCBI Taxonomy" id="6319"/>
    <lineage>
        <taxon>Eukaryota</taxon>
        <taxon>Metazoa</taxon>
        <taxon>Ecdysozoa</taxon>
        <taxon>Nematoda</taxon>
        <taxon>Chromadorea</taxon>
        <taxon>Rhabditida</taxon>
        <taxon>Rhabditina</taxon>
        <taxon>Rhabditomorpha</taxon>
        <taxon>Strongyloidea</taxon>
        <taxon>Trichostrongylidae</taxon>
        <taxon>Trichostrongylus</taxon>
    </lineage>
</organism>
<gene>
    <name evidence="2" type="ORF">GCK32_004106</name>
</gene>
<comment type="caution">
    <text evidence="2">The sequence shown here is derived from an EMBL/GenBank/DDBJ whole genome shotgun (WGS) entry which is preliminary data.</text>
</comment>
<dbReference type="EMBL" id="WIXE01013014">
    <property type="protein sequence ID" value="KAK5975460.1"/>
    <property type="molecule type" value="Genomic_DNA"/>
</dbReference>
<feature type="chain" id="PRO_5042986477" evidence="1">
    <location>
        <begin position="19"/>
        <end position="125"/>
    </location>
</feature>